<dbReference type="AlphaFoldDB" id="A0A9X2YB30"/>
<reference evidence="8" key="3">
    <citation type="submission" date="2022-08" db="EMBL/GenBank/DDBJ databases">
        <title>Whole genome sequencing of non-tuberculosis mycobacteria type-strains.</title>
        <authorList>
            <person name="Igarashi Y."/>
            <person name="Osugi A."/>
            <person name="Mitarai S."/>
        </authorList>
    </citation>
    <scope>NUCLEOTIDE SEQUENCE</scope>
    <source>
        <strain evidence="8">JCM 16372</strain>
    </source>
</reference>
<dbReference type="Pfam" id="PF04072">
    <property type="entry name" value="LCM"/>
    <property type="match status" value="1"/>
</dbReference>
<evidence type="ECO:0000313" key="7">
    <source>
        <dbReference type="EMBL" id="MCV7070597.1"/>
    </source>
</evidence>
<dbReference type="FunFam" id="3.40.50.150:FF:000152">
    <property type="entry name" value="S-adenosyl-L-methionine-dependent methyltransferase"/>
    <property type="match status" value="1"/>
</dbReference>
<keyword evidence="4" id="KW-0808">Transferase</keyword>
<evidence type="ECO:0000256" key="5">
    <source>
        <dbReference type="ARBA" id="ARBA00022691"/>
    </source>
</evidence>
<dbReference type="PANTHER" id="PTHR43619">
    <property type="entry name" value="S-ADENOSYL-L-METHIONINE-DEPENDENT METHYLTRANSFERASE YKTD-RELATED"/>
    <property type="match status" value="1"/>
</dbReference>
<comment type="similarity">
    <text evidence="2 6">Belongs to the UPF0677 family.</text>
</comment>
<evidence type="ECO:0000256" key="2">
    <source>
        <dbReference type="ARBA" id="ARBA00008138"/>
    </source>
</evidence>
<accession>A0A9X2YB30</accession>
<dbReference type="EMBL" id="CP092427">
    <property type="protein sequence ID" value="ULP37888.1"/>
    <property type="molecule type" value="Genomic_DNA"/>
</dbReference>
<keyword evidence="3 6" id="KW-0489">Methyltransferase</keyword>
<dbReference type="Proteomes" id="UP001055159">
    <property type="component" value="Chromosome"/>
</dbReference>
<dbReference type="SUPFAM" id="SSF53335">
    <property type="entry name" value="S-adenosyl-L-methionine-dependent methyltransferases"/>
    <property type="match status" value="1"/>
</dbReference>
<dbReference type="EC" id="2.1.1.-" evidence="6"/>
<evidence type="ECO:0000256" key="1">
    <source>
        <dbReference type="ARBA" id="ARBA00003907"/>
    </source>
</evidence>
<dbReference type="InterPro" id="IPR007213">
    <property type="entry name" value="Ppm1/Ppm2/Tcmp"/>
</dbReference>
<evidence type="ECO:0000313" key="9">
    <source>
        <dbReference type="Proteomes" id="UP001055159"/>
    </source>
</evidence>
<gene>
    <name evidence="7" type="ORF">H7H73_09215</name>
    <name evidence="8" type="ORF">MJO55_05510</name>
</gene>
<dbReference type="InterPro" id="IPR029063">
    <property type="entry name" value="SAM-dependent_MTases_sf"/>
</dbReference>
<evidence type="ECO:0000313" key="8">
    <source>
        <dbReference type="EMBL" id="ULP37888.1"/>
    </source>
</evidence>
<dbReference type="Proteomes" id="UP001140272">
    <property type="component" value="Unassembled WGS sequence"/>
</dbReference>
<dbReference type="EMBL" id="JACKRN010000327">
    <property type="protein sequence ID" value="MCV7070597.1"/>
    <property type="molecule type" value="Genomic_DNA"/>
</dbReference>
<dbReference type="PANTHER" id="PTHR43619:SF2">
    <property type="entry name" value="S-ADENOSYL-L-METHIONINE-DEPENDENT METHYLTRANSFERASES SUPERFAMILY PROTEIN"/>
    <property type="match status" value="1"/>
</dbReference>
<proteinExistence type="inferred from homology"/>
<comment type="function">
    <text evidence="1 6">Exhibits S-adenosyl-L-methionine-dependent methyltransferase activity.</text>
</comment>
<evidence type="ECO:0000256" key="3">
    <source>
        <dbReference type="ARBA" id="ARBA00022603"/>
    </source>
</evidence>
<evidence type="ECO:0000313" key="10">
    <source>
        <dbReference type="Proteomes" id="UP001140272"/>
    </source>
</evidence>
<reference evidence="7" key="1">
    <citation type="submission" date="2020-07" db="EMBL/GenBank/DDBJ databases">
        <authorList>
            <person name="Pettersson B.M.F."/>
            <person name="Behra P.R.K."/>
            <person name="Ramesh M."/>
            <person name="Das S."/>
            <person name="Dasgupta S."/>
            <person name="Kirsebom L.A."/>
        </authorList>
    </citation>
    <scope>NUCLEOTIDE SEQUENCE</scope>
    <source>
        <strain evidence="7">DSM 45406</strain>
    </source>
</reference>
<name>A0A9X2YB30_9MYCO</name>
<sequence length="317" mass="33879">MARTGREDRDSWDLASSVGTTATMVAAARAMASAAPGALIDDSFAAPLVRAVGIDFFTRMVDGDLDLSAFGDDVSPERAEAMINGIAVRTRFFDDCALASTAAGARQVVILASGLDARAYRLAWPDGTAVFELDQPDVISFKTSTLTELGARATATRRAIAVDLRDDWPQALRDNGFDPSVRTAWLAEGLLIYLPPEAQDLLFDRITALSAPGSTIATEYVPGIVDLDAEKARAASAPLREHGLDIDMPSLVYTGQRTPVTDYLRSIGWQVTGTPRDELFARFGLPMPPDAEPDGPLGEVVYVSAELSSDSRPATAR</sequence>
<keyword evidence="9" id="KW-1185">Reference proteome</keyword>
<organism evidence="7 10">
    <name type="scientific">Mycolicibacterium rufum</name>
    <dbReference type="NCBI Taxonomy" id="318424"/>
    <lineage>
        <taxon>Bacteria</taxon>
        <taxon>Bacillati</taxon>
        <taxon>Actinomycetota</taxon>
        <taxon>Actinomycetes</taxon>
        <taxon>Mycobacteriales</taxon>
        <taxon>Mycobacteriaceae</taxon>
        <taxon>Mycolicibacterium</taxon>
    </lineage>
</organism>
<keyword evidence="5 6" id="KW-0949">S-adenosyl-L-methionine</keyword>
<dbReference type="GO" id="GO:0032259">
    <property type="term" value="P:methylation"/>
    <property type="evidence" value="ECO:0007669"/>
    <property type="project" value="UniProtKB-KW"/>
</dbReference>
<dbReference type="InterPro" id="IPR011610">
    <property type="entry name" value="SAM_mthyl_Trfase_ML2640-like"/>
</dbReference>
<reference evidence="7" key="2">
    <citation type="journal article" date="2022" name="BMC Genomics">
        <title>Comparative genome analysis of mycobacteria focusing on tRNA and non-coding RNA.</title>
        <authorList>
            <person name="Behra P.R.K."/>
            <person name="Pettersson B.M.F."/>
            <person name="Ramesh M."/>
            <person name="Das S."/>
            <person name="Dasgupta S."/>
            <person name="Kirsebom L.A."/>
        </authorList>
    </citation>
    <scope>NUCLEOTIDE SEQUENCE</scope>
    <source>
        <strain evidence="7">DSM 45406</strain>
    </source>
</reference>
<dbReference type="RefSeq" id="WP_043405818.1">
    <property type="nucleotide sequence ID" value="NZ_CP092427.2"/>
</dbReference>
<dbReference type="GO" id="GO:0008168">
    <property type="term" value="F:methyltransferase activity"/>
    <property type="evidence" value="ECO:0007669"/>
    <property type="project" value="UniProtKB-UniRule"/>
</dbReference>
<evidence type="ECO:0000256" key="6">
    <source>
        <dbReference type="RuleBase" id="RU362030"/>
    </source>
</evidence>
<protein>
    <recommendedName>
        <fullName evidence="6">S-adenosyl-L-methionine-dependent methyltransferase</fullName>
        <ecNumber evidence="6">2.1.1.-</ecNumber>
    </recommendedName>
</protein>
<dbReference type="NCBIfam" id="TIGR00027">
    <property type="entry name" value="mthyl_TIGR00027"/>
    <property type="match status" value="1"/>
</dbReference>
<evidence type="ECO:0000256" key="4">
    <source>
        <dbReference type="ARBA" id="ARBA00022679"/>
    </source>
</evidence>
<dbReference type="Gene3D" id="3.40.50.150">
    <property type="entry name" value="Vaccinia Virus protein VP39"/>
    <property type="match status" value="1"/>
</dbReference>